<dbReference type="InterPro" id="IPR039901">
    <property type="entry name" value="Kdotransferase"/>
</dbReference>
<dbReference type="Pfam" id="PF04413">
    <property type="entry name" value="Glycos_transf_N"/>
    <property type="match status" value="1"/>
</dbReference>
<dbReference type="EC" id="2.4.99.12" evidence="3 8"/>
<protein>
    <recommendedName>
        <fullName evidence="4 8">3-deoxy-D-manno-octulosonic acid transferase</fullName>
        <shortName evidence="8">Kdo transferase</shortName>
        <ecNumber evidence="3 8">2.4.99.12</ecNumber>
    </recommendedName>
    <alternativeName>
        <fullName evidence="6 8">Lipid IV(A) 3-deoxy-D-manno-octulosonic acid transferase</fullName>
    </alternativeName>
</protein>
<gene>
    <name evidence="10" type="primary">kdtA_3</name>
    <name evidence="10" type="ORF">GCM10007939_19270</name>
</gene>
<organism evidence="10 11">
    <name type="scientific">Amylibacter marinus</name>
    <dbReference type="NCBI Taxonomy" id="1475483"/>
    <lineage>
        <taxon>Bacteria</taxon>
        <taxon>Pseudomonadati</taxon>
        <taxon>Pseudomonadota</taxon>
        <taxon>Alphaproteobacteria</taxon>
        <taxon>Rhodobacterales</taxon>
        <taxon>Paracoccaceae</taxon>
        <taxon>Amylibacter</taxon>
    </lineage>
</organism>
<accession>A0ABQ5VWX3</accession>
<sequence length="432" mass="47600">MRFSVGLAGYHIRAWVMQSLVKSKLSLQVQEQVISQSEAENRIGETNLVRPSGKVIWLHAPDLRTANDFSELITQLRGANADISFILTTEKSEPQIGAVLAQEGVFHQFAVEDNYRFARKFLAHWAPDAGVWLSDSIYPLCLSAVESCAVPCIYVNATVSRKRRNKYLWFPNFIGAYLARFDRILASSDSSAIRLRRLRAPRKRLEVLGGFRAGATALGCNEADRTRLASHLASRPVWFAAHVDRKELAKLGKTQQRVSRGAQNLLMLLHLSHGIPAESAKRRLEALSLNVCLQSECPYPRLEHDVFIADVEQGLGVLYRVAPVSFIGGSMVPEGGNDPFEAAALGSAILHGPHFSNFQNSYDRLLDAGAARQVENSESLSVALLDLISPDRAALMAHAAWEVSTAGAEANDRVFELITTYLEQKDPANAPA</sequence>
<dbReference type="RefSeq" id="WP_284378341.1">
    <property type="nucleotide sequence ID" value="NZ_BSNN01000004.1"/>
</dbReference>
<keyword evidence="11" id="KW-1185">Reference proteome</keyword>
<evidence type="ECO:0000313" key="11">
    <source>
        <dbReference type="Proteomes" id="UP001156694"/>
    </source>
</evidence>
<evidence type="ECO:0000256" key="7">
    <source>
        <dbReference type="ARBA" id="ARBA00049183"/>
    </source>
</evidence>
<evidence type="ECO:0000256" key="2">
    <source>
        <dbReference type="ARBA" id="ARBA00004713"/>
    </source>
</evidence>
<dbReference type="Gene3D" id="3.40.50.11720">
    <property type="entry name" value="3-Deoxy-D-manno-octulosonic-acid transferase, N-terminal domain"/>
    <property type="match status" value="1"/>
</dbReference>
<keyword evidence="5 8" id="KW-0808">Transferase</keyword>
<evidence type="ECO:0000256" key="4">
    <source>
        <dbReference type="ARBA" id="ARBA00019077"/>
    </source>
</evidence>
<feature type="domain" description="3-deoxy-D-manno-octulosonic-acid transferase N-terminal" evidence="9">
    <location>
        <begin position="41"/>
        <end position="211"/>
    </location>
</feature>
<reference evidence="11" key="1">
    <citation type="journal article" date="2019" name="Int. J. Syst. Evol. Microbiol.">
        <title>The Global Catalogue of Microorganisms (GCM) 10K type strain sequencing project: providing services to taxonomists for standard genome sequencing and annotation.</title>
        <authorList>
            <consortium name="The Broad Institute Genomics Platform"/>
            <consortium name="The Broad Institute Genome Sequencing Center for Infectious Disease"/>
            <person name="Wu L."/>
            <person name="Ma J."/>
        </authorList>
    </citation>
    <scope>NUCLEOTIDE SEQUENCE [LARGE SCALE GENOMIC DNA]</scope>
    <source>
        <strain evidence="11">NBRC 110140</strain>
    </source>
</reference>
<dbReference type="InterPro" id="IPR007507">
    <property type="entry name" value="Glycos_transf_N"/>
</dbReference>
<evidence type="ECO:0000313" key="10">
    <source>
        <dbReference type="EMBL" id="GLQ35644.1"/>
    </source>
</evidence>
<name>A0ABQ5VWX3_9RHOB</name>
<comment type="catalytic activity">
    <reaction evidence="7 8">
        <text>lipid IVA (E. coli) + CMP-3-deoxy-beta-D-manno-octulosonate = alpha-Kdo-(2-&gt;6)-lipid IVA (E. coli) + CMP + H(+)</text>
        <dbReference type="Rhea" id="RHEA:28066"/>
        <dbReference type="ChEBI" id="CHEBI:15378"/>
        <dbReference type="ChEBI" id="CHEBI:58603"/>
        <dbReference type="ChEBI" id="CHEBI:60364"/>
        <dbReference type="ChEBI" id="CHEBI:60377"/>
        <dbReference type="ChEBI" id="CHEBI:85987"/>
        <dbReference type="EC" id="2.4.99.12"/>
    </reaction>
</comment>
<evidence type="ECO:0000256" key="1">
    <source>
        <dbReference type="ARBA" id="ARBA00003394"/>
    </source>
</evidence>
<proteinExistence type="inferred from homology"/>
<evidence type="ECO:0000256" key="6">
    <source>
        <dbReference type="ARBA" id="ARBA00031445"/>
    </source>
</evidence>
<comment type="subcellular location">
    <subcellularLocation>
        <location evidence="8">Cell membrane</location>
    </subcellularLocation>
</comment>
<dbReference type="Gene3D" id="3.40.50.2000">
    <property type="entry name" value="Glycogen Phosphorylase B"/>
    <property type="match status" value="1"/>
</dbReference>
<comment type="similarity">
    <text evidence="8">Belongs to the glycosyltransferase group 1 family.</text>
</comment>
<evidence type="ECO:0000259" key="9">
    <source>
        <dbReference type="Pfam" id="PF04413"/>
    </source>
</evidence>
<comment type="pathway">
    <text evidence="2 8">Bacterial outer membrane biogenesis; LPS core biosynthesis.</text>
</comment>
<evidence type="ECO:0000256" key="3">
    <source>
        <dbReference type="ARBA" id="ARBA00012621"/>
    </source>
</evidence>
<comment type="caution">
    <text evidence="10">The sequence shown here is derived from an EMBL/GenBank/DDBJ whole genome shotgun (WGS) entry which is preliminary data.</text>
</comment>
<comment type="function">
    <text evidence="1 8">Involved in lipopolysaccharide (LPS) biosynthesis. Catalyzes the transfer of 3-deoxy-D-manno-octulosonate (Kdo) residue(s) from CMP-Kdo to lipid IV(A), the tetraacyldisaccharide-1,4'-bisphosphate precursor of lipid A.</text>
</comment>
<keyword evidence="8" id="KW-1003">Cell membrane</keyword>
<dbReference type="InterPro" id="IPR038107">
    <property type="entry name" value="Glycos_transf_N_sf"/>
</dbReference>
<dbReference type="EMBL" id="BSNN01000004">
    <property type="protein sequence ID" value="GLQ35644.1"/>
    <property type="molecule type" value="Genomic_DNA"/>
</dbReference>
<dbReference type="Proteomes" id="UP001156694">
    <property type="component" value="Unassembled WGS sequence"/>
</dbReference>
<evidence type="ECO:0000256" key="5">
    <source>
        <dbReference type="ARBA" id="ARBA00022679"/>
    </source>
</evidence>
<keyword evidence="8" id="KW-0448">Lipopolysaccharide biosynthesis</keyword>
<dbReference type="PANTHER" id="PTHR42755:SF1">
    <property type="entry name" value="3-DEOXY-D-MANNO-OCTULOSONIC ACID TRANSFERASE, MITOCHONDRIAL-RELATED"/>
    <property type="match status" value="1"/>
</dbReference>
<dbReference type="GO" id="GO:0016740">
    <property type="term" value="F:transferase activity"/>
    <property type="evidence" value="ECO:0007669"/>
    <property type="project" value="UniProtKB-KW"/>
</dbReference>
<evidence type="ECO:0000256" key="8">
    <source>
        <dbReference type="RuleBase" id="RU365103"/>
    </source>
</evidence>
<dbReference type="PANTHER" id="PTHR42755">
    <property type="entry name" value="3-DEOXY-MANNO-OCTULOSONATE CYTIDYLYLTRANSFERASE"/>
    <property type="match status" value="1"/>
</dbReference>
<keyword evidence="8" id="KW-0472">Membrane</keyword>